<evidence type="ECO:0000313" key="1">
    <source>
        <dbReference type="EMBL" id="SFH33255.1"/>
    </source>
</evidence>
<organism evidence="1 2">
    <name type="scientific">Pedobacter insulae</name>
    <dbReference type="NCBI Taxonomy" id="414048"/>
    <lineage>
        <taxon>Bacteria</taxon>
        <taxon>Pseudomonadati</taxon>
        <taxon>Bacteroidota</taxon>
        <taxon>Sphingobacteriia</taxon>
        <taxon>Sphingobacteriales</taxon>
        <taxon>Sphingobacteriaceae</taxon>
        <taxon>Pedobacter</taxon>
    </lineage>
</organism>
<sequence>MKKIILSILVIAGIASLQSCKDQFEDQLIETKTEIRKTSKKTMQKISDSTNNFNLKSINLAGDPPIRHGGQW</sequence>
<dbReference type="PROSITE" id="PS51257">
    <property type="entry name" value="PROKAR_LIPOPROTEIN"/>
    <property type="match status" value="1"/>
</dbReference>
<dbReference type="OrthoDB" id="1269020at2"/>
<gene>
    <name evidence="1" type="ORF">SAMN04489864_10918</name>
</gene>
<proteinExistence type="predicted"/>
<dbReference type="Proteomes" id="UP000199666">
    <property type="component" value="Unassembled WGS sequence"/>
</dbReference>
<dbReference type="AlphaFoldDB" id="A0A1I2Z6P2"/>
<accession>A0A1I2Z6P2</accession>
<reference evidence="1 2" key="1">
    <citation type="submission" date="2016-10" db="EMBL/GenBank/DDBJ databases">
        <authorList>
            <person name="de Groot N.N."/>
        </authorList>
    </citation>
    <scope>NUCLEOTIDE SEQUENCE [LARGE SCALE GENOMIC DNA]</scope>
    <source>
        <strain evidence="1 2">DSM 18684</strain>
    </source>
</reference>
<protein>
    <recommendedName>
        <fullName evidence="3">Lipoprotein</fullName>
    </recommendedName>
</protein>
<dbReference type="EMBL" id="FOPP01000009">
    <property type="protein sequence ID" value="SFH33255.1"/>
    <property type="molecule type" value="Genomic_DNA"/>
</dbReference>
<evidence type="ECO:0000313" key="2">
    <source>
        <dbReference type="Proteomes" id="UP000199666"/>
    </source>
</evidence>
<evidence type="ECO:0008006" key="3">
    <source>
        <dbReference type="Google" id="ProtNLM"/>
    </source>
</evidence>
<keyword evidence="2" id="KW-1185">Reference proteome</keyword>
<name>A0A1I2Z6P2_9SPHI</name>
<dbReference type="RefSeq" id="WP_090995792.1">
    <property type="nucleotide sequence ID" value="NZ_FOPP01000009.1"/>
</dbReference>